<dbReference type="InterPro" id="IPR001138">
    <property type="entry name" value="Zn2Cys6_DnaBD"/>
</dbReference>
<dbReference type="GO" id="GO:0006351">
    <property type="term" value="P:DNA-templated transcription"/>
    <property type="evidence" value="ECO:0007669"/>
    <property type="project" value="InterPro"/>
</dbReference>
<organism evidence="7 8">
    <name type="scientific">Periconia macrospinosa</name>
    <dbReference type="NCBI Taxonomy" id="97972"/>
    <lineage>
        <taxon>Eukaryota</taxon>
        <taxon>Fungi</taxon>
        <taxon>Dikarya</taxon>
        <taxon>Ascomycota</taxon>
        <taxon>Pezizomycotina</taxon>
        <taxon>Dothideomycetes</taxon>
        <taxon>Pleosporomycetidae</taxon>
        <taxon>Pleosporales</taxon>
        <taxon>Massarineae</taxon>
        <taxon>Periconiaceae</taxon>
        <taxon>Periconia</taxon>
    </lineage>
</organism>
<dbReference type="Pfam" id="PF00172">
    <property type="entry name" value="Zn_clus"/>
    <property type="match status" value="1"/>
</dbReference>
<comment type="subcellular location">
    <subcellularLocation>
        <location evidence="1">Nucleus</location>
    </subcellularLocation>
</comment>
<dbReference type="AlphaFoldDB" id="A0A2V1DRJ7"/>
<dbReference type="CDD" id="cd12148">
    <property type="entry name" value="fungal_TF_MHR"/>
    <property type="match status" value="1"/>
</dbReference>
<accession>A0A2V1DRJ7</accession>
<dbReference type="InterPro" id="IPR036864">
    <property type="entry name" value="Zn2-C6_fun-type_DNA-bd_sf"/>
</dbReference>
<dbReference type="CDD" id="cd00067">
    <property type="entry name" value="GAL4"/>
    <property type="match status" value="1"/>
</dbReference>
<dbReference type="SUPFAM" id="SSF57701">
    <property type="entry name" value="Zn2/Cys6 DNA-binding domain"/>
    <property type="match status" value="1"/>
</dbReference>
<dbReference type="PROSITE" id="PS00463">
    <property type="entry name" value="ZN2_CY6_FUNGAL_1"/>
    <property type="match status" value="1"/>
</dbReference>
<dbReference type="PROSITE" id="PS50048">
    <property type="entry name" value="ZN2_CY6_FUNGAL_2"/>
    <property type="match status" value="1"/>
</dbReference>
<keyword evidence="8" id="KW-1185">Reference proteome</keyword>
<dbReference type="SMART" id="SM00066">
    <property type="entry name" value="GAL4"/>
    <property type="match status" value="1"/>
</dbReference>
<evidence type="ECO:0000256" key="4">
    <source>
        <dbReference type="ARBA" id="ARBA00023163"/>
    </source>
</evidence>
<keyword evidence="3" id="KW-0805">Transcription regulation</keyword>
<proteinExistence type="predicted"/>
<gene>
    <name evidence="7" type="ORF">DM02DRAFT_642328</name>
</gene>
<dbReference type="GO" id="GO:0005634">
    <property type="term" value="C:nucleus"/>
    <property type="evidence" value="ECO:0007669"/>
    <property type="project" value="UniProtKB-SubCell"/>
</dbReference>
<dbReference type="SMART" id="SM00906">
    <property type="entry name" value="Fungal_trans"/>
    <property type="match status" value="1"/>
</dbReference>
<dbReference type="GO" id="GO:0003677">
    <property type="term" value="F:DNA binding"/>
    <property type="evidence" value="ECO:0007669"/>
    <property type="project" value="InterPro"/>
</dbReference>
<dbReference type="PANTHER" id="PTHR47338">
    <property type="entry name" value="ZN(II)2CYS6 TRANSCRIPTION FACTOR (EUROFUNG)-RELATED"/>
    <property type="match status" value="1"/>
</dbReference>
<evidence type="ECO:0000256" key="5">
    <source>
        <dbReference type="ARBA" id="ARBA00023242"/>
    </source>
</evidence>
<evidence type="ECO:0000256" key="3">
    <source>
        <dbReference type="ARBA" id="ARBA00023015"/>
    </source>
</evidence>
<evidence type="ECO:0000259" key="6">
    <source>
        <dbReference type="PROSITE" id="PS50048"/>
    </source>
</evidence>
<dbReference type="InterPro" id="IPR007219">
    <property type="entry name" value="XnlR_reg_dom"/>
</dbReference>
<dbReference type="Pfam" id="PF04082">
    <property type="entry name" value="Fungal_trans"/>
    <property type="match status" value="1"/>
</dbReference>
<dbReference type="GO" id="GO:0000981">
    <property type="term" value="F:DNA-binding transcription factor activity, RNA polymerase II-specific"/>
    <property type="evidence" value="ECO:0007669"/>
    <property type="project" value="InterPro"/>
</dbReference>
<dbReference type="Gene3D" id="4.10.240.10">
    <property type="entry name" value="Zn(2)-C6 fungal-type DNA-binding domain"/>
    <property type="match status" value="1"/>
</dbReference>
<protein>
    <recommendedName>
        <fullName evidence="6">Zn(2)-C6 fungal-type domain-containing protein</fullName>
    </recommendedName>
</protein>
<keyword evidence="4" id="KW-0804">Transcription</keyword>
<evidence type="ECO:0000313" key="8">
    <source>
        <dbReference type="Proteomes" id="UP000244855"/>
    </source>
</evidence>
<name>A0A2V1DRJ7_9PLEO</name>
<dbReference type="GO" id="GO:0008270">
    <property type="term" value="F:zinc ion binding"/>
    <property type="evidence" value="ECO:0007669"/>
    <property type="project" value="InterPro"/>
</dbReference>
<dbReference type="InterPro" id="IPR050815">
    <property type="entry name" value="TF_fung"/>
</dbReference>
<dbReference type="OrthoDB" id="3862662at2759"/>
<keyword evidence="2" id="KW-0479">Metal-binding</keyword>
<evidence type="ECO:0000256" key="2">
    <source>
        <dbReference type="ARBA" id="ARBA00022723"/>
    </source>
</evidence>
<dbReference type="EMBL" id="KZ805370">
    <property type="protein sequence ID" value="PVI00639.1"/>
    <property type="molecule type" value="Genomic_DNA"/>
</dbReference>
<feature type="domain" description="Zn(2)-C6 fungal-type" evidence="6">
    <location>
        <begin position="7"/>
        <end position="37"/>
    </location>
</feature>
<evidence type="ECO:0000313" key="7">
    <source>
        <dbReference type="EMBL" id="PVI00639.1"/>
    </source>
</evidence>
<dbReference type="Proteomes" id="UP000244855">
    <property type="component" value="Unassembled WGS sequence"/>
</dbReference>
<dbReference type="STRING" id="97972.A0A2V1DRJ7"/>
<reference evidence="7 8" key="1">
    <citation type="journal article" date="2018" name="Sci. Rep.">
        <title>Comparative genomics provides insights into the lifestyle and reveals functional heterogeneity of dark septate endophytic fungi.</title>
        <authorList>
            <person name="Knapp D.G."/>
            <person name="Nemeth J.B."/>
            <person name="Barry K."/>
            <person name="Hainaut M."/>
            <person name="Henrissat B."/>
            <person name="Johnson J."/>
            <person name="Kuo A."/>
            <person name="Lim J.H.P."/>
            <person name="Lipzen A."/>
            <person name="Nolan M."/>
            <person name="Ohm R.A."/>
            <person name="Tamas L."/>
            <person name="Grigoriev I.V."/>
            <person name="Spatafora J.W."/>
            <person name="Nagy L.G."/>
            <person name="Kovacs G.M."/>
        </authorList>
    </citation>
    <scope>NUCLEOTIDE SEQUENCE [LARGE SCALE GENOMIC DNA]</scope>
    <source>
        <strain evidence="7 8">DSE2036</strain>
    </source>
</reference>
<evidence type="ECO:0000256" key="1">
    <source>
        <dbReference type="ARBA" id="ARBA00004123"/>
    </source>
</evidence>
<keyword evidence="5" id="KW-0539">Nucleus</keyword>
<sequence>MGRARTACLPCRTSKRRCDRVLPNCSLCVRREVECRYSHRRFQYQIDHLANESASSMVAGLSPGTRPHGNENEFHSRPSLTVLSKDTQFVANAVYFIAPQLHLHTQLELPRPALTVPASLSPLVDNASSIHSIASSFFATIHPWLPIISKQVFYKRLLNPLAGRRTELSLLTLSMKLCCTSPADEEGESAVKTRLYDAVKCFHYDVERAGFLSVHVLQAGLLIALYELGQAIYPAAYLTVGACARYGLAMGVNSFSVASSTDAYTLLSWNDIEERRRVWWAVQMFDRFLSLSNPVRSLSTDDPTFDTYLPVDDAIWDEGTSKPEDASLISTGFTLKMGLFARMAQATFLTSQTLELIKHPSIEAEATCAGRMAQLRRTSLALVHTTDAEASVRRLEFCAQSGLSFRSVALPQPCPEAG</sequence>
<dbReference type="PANTHER" id="PTHR47338:SF20">
    <property type="entry name" value="ZN(II)2CYS6 TRANSCRIPTION FACTOR (EUROFUNG)"/>
    <property type="match status" value="1"/>
</dbReference>